<organism evidence="3 4">
    <name type="scientific">Leeia speluncae</name>
    <dbReference type="NCBI Taxonomy" id="2884804"/>
    <lineage>
        <taxon>Bacteria</taxon>
        <taxon>Pseudomonadati</taxon>
        <taxon>Pseudomonadota</taxon>
        <taxon>Betaproteobacteria</taxon>
        <taxon>Neisseriales</taxon>
        <taxon>Leeiaceae</taxon>
        <taxon>Leeia</taxon>
    </lineage>
</organism>
<feature type="chain" id="PRO_5045524159" evidence="1">
    <location>
        <begin position="24"/>
        <end position="166"/>
    </location>
</feature>
<comment type="caution">
    <text evidence="3">The sequence shown here is derived from an EMBL/GenBank/DDBJ whole genome shotgun (WGS) entry which is preliminary data.</text>
</comment>
<dbReference type="EMBL" id="JAJBZT010000002">
    <property type="protein sequence ID" value="MCB6182813.1"/>
    <property type="molecule type" value="Genomic_DNA"/>
</dbReference>
<reference evidence="3" key="1">
    <citation type="submission" date="2021-10" db="EMBL/GenBank/DDBJ databases">
        <title>The complete genome sequence of Leeia sp. TBRC 13508.</title>
        <authorList>
            <person name="Charoenyingcharoen P."/>
            <person name="Yukphan P."/>
        </authorList>
    </citation>
    <scope>NUCLEOTIDE SEQUENCE</scope>
    <source>
        <strain evidence="3">TBRC 13508</strain>
    </source>
</reference>
<dbReference type="Pfam" id="PF13827">
    <property type="entry name" value="DUF4189"/>
    <property type="match status" value="1"/>
</dbReference>
<dbReference type="InterPro" id="IPR025240">
    <property type="entry name" value="DUF4189"/>
</dbReference>
<accession>A0ABS8D3P2</accession>
<dbReference type="RefSeq" id="WP_227178922.1">
    <property type="nucleotide sequence ID" value="NZ_JAJBZT010000002.1"/>
</dbReference>
<evidence type="ECO:0000256" key="1">
    <source>
        <dbReference type="SAM" id="SignalP"/>
    </source>
</evidence>
<evidence type="ECO:0000313" key="3">
    <source>
        <dbReference type="EMBL" id="MCB6182813.1"/>
    </source>
</evidence>
<protein>
    <submittedName>
        <fullName evidence="3">DUF4189 domain-containing protein</fullName>
    </submittedName>
</protein>
<feature type="domain" description="DUF4189" evidence="2">
    <location>
        <begin position="67"/>
        <end position="156"/>
    </location>
</feature>
<keyword evidence="1" id="KW-0732">Signal</keyword>
<keyword evidence="4" id="KW-1185">Reference proteome</keyword>
<evidence type="ECO:0000259" key="2">
    <source>
        <dbReference type="Pfam" id="PF13827"/>
    </source>
</evidence>
<name>A0ABS8D3P2_9NEIS</name>
<sequence length="166" mass="17401">MKRCLRTLLLSSIACTISLMTQADNLCGDDGYFVGAINACQGYNGGIWSAGSRGSSNTQQNTPRDYYGAIAADVVNGEQAHESNNYTSASAAKQAALKGCALSTCKLIIAYKNGCGATASSTLNHVVGGIGDSPEEAEDNAMDKCEQTKSGSNCHIWSRGSCSYYQ</sequence>
<dbReference type="Proteomes" id="UP001165395">
    <property type="component" value="Unassembled WGS sequence"/>
</dbReference>
<proteinExistence type="predicted"/>
<feature type="signal peptide" evidence="1">
    <location>
        <begin position="1"/>
        <end position="23"/>
    </location>
</feature>
<evidence type="ECO:0000313" key="4">
    <source>
        <dbReference type="Proteomes" id="UP001165395"/>
    </source>
</evidence>
<gene>
    <name evidence="3" type="ORF">LIN78_04520</name>
</gene>